<gene>
    <name evidence="3" type="ORF">GJU41_22500</name>
</gene>
<feature type="domain" description="HTH cro/C1-type" evidence="2">
    <location>
        <begin position="14"/>
        <end position="74"/>
    </location>
</feature>
<dbReference type="GO" id="GO:0003677">
    <property type="term" value="F:DNA binding"/>
    <property type="evidence" value="ECO:0007669"/>
    <property type="project" value="UniProtKB-KW"/>
</dbReference>
<evidence type="ECO:0000313" key="4">
    <source>
        <dbReference type="Proteomes" id="UP000441585"/>
    </source>
</evidence>
<keyword evidence="1" id="KW-0238">DNA-binding</keyword>
<dbReference type="SMART" id="SM00530">
    <property type="entry name" value="HTH_XRE"/>
    <property type="match status" value="2"/>
</dbReference>
<dbReference type="PANTHER" id="PTHR46797">
    <property type="entry name" value="HTH-TYPE TRANSCRIPTIONAL REGULATOR"/>
    <property type="match status" value="1"/>
</dbReference>
<dbReference type="Gene3D" id="1.10.260.40">
    <property type="entry name" value="lambda repressor-like DNA-binding domains"/>
    <property type="match status" value="2"/>
</dbReference>
<dbReference type="InterPro" id="IPR050807">
    <property type="entry name" value="TransReg_Diox_bact_type"/>
</dbReference>
<proteinExistence type="predicted"/>
<reference evidence="3 4" key="1">
    <citation type="submission" date="2019-11" db="EMBL/GenBank/DDBJ databases">
        <title>Bacillus idriensis genome.</title>
        <authorList>
            <person name="Konopka E.N."/>
            <person name="Newman J.D."/>
        </authorList>
    </citation>
    <scope>NUCLEOTIDE SEQUENCE [LARGE SCALE GENOMIC DNA]</scope>
    <source>
        <strain evidence="3 4">DSM 19097</strain>
    </source>
</reference>
<dbReference type="EMBL" id="WKKF01000016">
    <property type="protein sequence ID" value="MRX56717.1"/>
    <property type="molecule type" value="Genomic_DNA"/>
</dbReference>
<dbReference type="AlphaFoldDB" id="A0A6I2MHW0"/>
<dbReference type="GO" id="GO:0003700">
    <property type="term" value="F:DNA-binding transcription factor activity"/>
    <property type="evidence" value="ECO:0007669"/>
    <property type="project" value="TreeGrafter"/>
</dbReference>
<dbReference type="PANTHER" id="PTHR46797:SF1">
    <property type="entry name" value="METHYLPHOSPHONATE SYNTHASE"/>
    <property type="match status" value="1"/>
</dbReference>
<dbReference type="GO" id="GO:0005829">
    <property type="term" value="C:cytosol"/>
    <property type="evidence" value="ECO:0007669"/>
    <property type="project" value="TreeGrafter"/>
</dbReference>
<dbReference type="Proteomes" id="UP000441585">
    <property type="component" value="Unassembled WGS sequence"/>
</dbReference>
<dbReference type="PROSITE" id="PS50943">
    <property type="entry name" value="HTH_CROC1"/>
    <property type="match status" value="2"/>
</dbReference>
<dbReference type="InterPro" id="IPR001387">
    <property type="entry name" value="Cro/C1-type_HTH"/>
</dbReference>
<organism evidence="3 4">
    <name type="scientific">Metabacillus idriensis</name>
    <dbReference type="NCBI Taxonomy" id="324768"/>
    <lineage>
        <taxon>Bacteria</taxon>
        <taxon>Bacillati</taxon>
        <taxon>Bacillota</taxon>
        <taxon>Bacilli</taxon>
        <taxon>Bacillales</taxon>
        <taxon>Bacillaceae</taxon>
        <taxon>Metabacillus</taxon>
    </lineage>
</organism>
<sequence length="215" mass="24728">MLIGVITMFSGDRLKAVRKYKNLTMEDLIQKLENESNLKVNKGMVSRWENEKASPREETVKALASILDVDVNYLMGVMTLEYVIQEQRYLNKMTTEELSKKSGVAHNTIYLTELNIDTPNKEELQKIGEALGISDFRSYLLERDIIVFPEDINNLSSALNLARNSLIKIKNAESNLDLHVVLSSDKNVFYEEHLFTDTEKLKIKKMIEILINKEV</sequence>
<comment type="caution">
    <text evidence="3">The sequence shown here is derived from an EMBL/GenBank/DDBJ whole genome shotgun (WGS) entry which is preliminary data.</text>
</comment>
<name>A0A6I2MHW0_9BACI</name>
<dbReference type="InterPro" id="IPR010982">
    <property type="entry name" value="Lambda_DNA-bd_dom_sf"/>
</dbReference>
<evidence type="ECO:0000259" key="2">
    <source>
        <dbReference type="PROSITE" id="PS50943"/>
    </source>
</evidence>
<keyword evidence="4" id="KW-1185">Reference proteome</keyword>
<evidence type="ECO:0000313" key="3">
    <source>
        <dbReference type="EMBL" id="MRX56717.1"/>
    </source>
</evidence>
<dbReference type="SUPFAM" id="SSF47413">
    <property type="entry name" value="lambda repressor-like DNA-binding domains"/>
    <property type="match status" value="2"/>
</dbReference>
<dbReference type="Pfam" id="PF01381">
    <property type="entry name" value="HTH_3"/>
    <property type="match status" value="2"/>
</dbReference>
<protein>
    <submittedName>
        <fullName evidence="3">Helix-turn-helix domain-containing protein</fullName>
    </submittedName>
</protein>
<feature type="domain" description="HTH cro/C1-type" evidence="2">
    <location>
        <begin position="84"/>
        <end position="136"/>
    </location>
</feature>
<evidence type="ECO:0000256" key="1">
    <source>
        <dbReference type="ARBA" id="ARBA00023125"/>
    </source>
</evidence>
<dbReference type="CDD" id="cd00093">
    <property type="entry name" value="HTH_XRE"/>
    <property type="match status" value="2"/>
</dbReference>
<accession>A0A6I2MHW0</accession>